<proteinExistence type="predicted"/>
<evidence type="ECO:0000313" key="3">
    <source>
        <dbReference type="Proteomes" id="UP000215931"/>
    </source>
</evidence>
<evidence type="ECO:0000313" key="2">
    <source>
        <dbReference type="EMBL" id="PAP93010.1"/>
    </source>
</evidence>
<keyword evidence="3" id="KW-1185">Reference proteome</keyword>
<name>A0A271KBF6_9HYPH</name>
<keyword evidence="1" id="KW-0812">Transmembrane</keyword>
<dbReference type="EMBL" id="NPKH01000030">
    <property type="protein sequence ID" value="PAP93010.1"/>
    <property type="molecule type" value="Genomic_DNA"/>
</dbReference>
<feature type="transmembrane region" description="Helical" evidence="1">
    <location>
        <begin position="210"/>
        <end position="231"/>
    </location>
</feature>
<dbReference type="PANTHER" id="PTHR37422:SF13">
    <property type="entry name" value="LIPOPOLYSACCHARIDE BIOSYNTHESIS PROTEIN PA4999-RELATED"/>
    <property type="match status" value="1"/>
</dbReference>
<feature type="transmembrane region" description="Helical" evidence="1">
    <location>
        <begin position="393"/>
        <end position="411"/>
    </location>
</feature>
<organism evidence="2 3">
    <name type="scientific">Mesorhizobium wenxiniae</name>
    <dbReference type="NCBI Taxonomy" id="2014805"/>
    <lineage>
        <taxon>Bacteria</taxon>
        <taxon>Pseudomonadati</taxon>
        <taxon>Pseudomonadota</taxon>
        <taxon>Alphaproteobacteria</taxon>
        <taxon>Hyphomicrobiales</taxon>
        <taxon>Phyllobacteriaceae</taxon>
        <taxon>Mesorhizobium</taxon>
    </lineage>
</organism>
<dbReference type="OrthoDB" id="7813325at2"/>
<feature type="transmembrane region" description="Helical" evidence="1">
    <location>
        <begin position="341"/>
        <end position="362"/>
    </location>
</feature>
<comment type="caution">
    <text evidence="2">The sequence shown here is derived from an EMBL/GenBank/DDBJ whole genome shotgun (WGS) entry which is preliminary data.</text>
</comment>
<keyword evidence="1" id="KW-1133">Transmembrane helix</keyword>
<feature type="transmembrane region" description="Helical" evidence="1">
    <location>
        <begin position="369"/>
        <end position="387"/>
    </location>
</feature>
<feature type="transmembrane region" description="Helical" evidence="1">
    <location>
        <begin position="62"/>
        <end position="84"/>
    </location>
</feature>
<feature type="transmembrane region" description="Helical" evidence="1">
    <location>
        <begin position="120"/>
        <end position="142"/>
    </location>
</feature>
<feature type="transmembrane region" description="Helical" evidence="1">
    <location>
        <begin position="90"/>
        <end position="108"/>
    </location>
</feature>
<gene>
    <name evidence="2" type="ORF">CIT31_24855</name>
</gene>
<dbReference type="InterPro" id="IPR051533">
    <property type="entry name" value="WaaL-like"/>
</dbReference>
<keyword evidence="1" id="KW-0472">Membrane</keyword>
<dbReference type="PANTHER" id="PTHR37422">
    <property type="entry name" value="TEICHURONIC ACID BIOSYNTHESIS PROTEIN TUAE"/>
    <property type="match status" value="1"/>
</dbReference>
<reference evidence="2 3" key="1">
    <citation type="submission" date="2017-08" db="EMBL/GenBank/DDBJ databases">
        <title>Mesorhizobium wenxinae sp. nov., a novel rhizobial species isolated from root nodules of chickpea (Cicer arietinum L.).</title>
        <authorList>
            <person name="Zhang J."/>
        </authorList>
    </citation>
    <scope>NUCLEOTIDE SEQUENCE [LARGE SCALE GENOMIC DNA]</scope>
    <source>
        <strain evidence="3">WYCCWR 10019</strain>
    </source>
</reference>
<sequence length="422" mass="45763">MIRNALLAGGIAMGYAVQLSVPGLPFGYTELLLALWIMLSIGRVIAGGHLEATPALFRLATFWLIMTFTLAVGAIVGLLTTAVLDLSAPIHDIMAYMLLASVTCLAAAEPDADRQLRRTAWWAIGIVSACFVFQLGLGWGWIHQPGVNPWFWDRFTGWSENPNQIAIYCAIFGPLALHLATTTSSPWGRVIGFSSLVLTVYVGRLTKSDAYLLTGVLTCLIFLGLRVRTWLTTGDKGSVSRQVAVLLMVGFLPLAMSMTPYVLRDISSIENFAKSLSKGRGGEDTAETATLRVRLWGNAVYKGVTSASLGLGPGPHVDRPSVEYRQFLPEPFEAHNTILDLYTQGGLIAVLALLWIVGSAAMSAWRAKLDALFALVVAIMIYGFPHLIIRHPIVWFALTLCLVAGTPRAVWATSSETSRDLG</sequence>
<protein>
    <submittedName>
        <fullName evidence="2">Polymerase</fullName>
    </submittedName>
</protein>
<dbReference type="RefSeq" id="WP_095520780.1">
    <property type="nucleotide sequence ID" value="NZ_NPKH01000030.1"/>
</dbReference>
<feature type="transmembrane region" description="Helical" evidence="1">
    <location>
        <begin position="32"/>
        <end position="50"/>
    </location>
</feature>
<evidence type="ECO:0000256" key="1">
    <source>
        <dbReference type="SAM" id="Phobius"/>
    </source>
</evidence>
<feature type="transmembrane region" description="Helical" evidence="1">
    <location>
        <begin position="162"/>
        <end position="180"/>
    </location>
</feature>
<dbReference type="AlphaFoldDB" id="A0A271KBF6"/>
<dbReference type="Proteomes" id="UP000215931">
    <property type="component" value="Unassembled WGS sequence"/>
</dbReference>
<feature type="transmembrane region" description="Helical" evidence="1">
    <location>
        <begin position="187"/>
        <end position="204"/>
    </location>
</feature>
<accession>A0A271KBF6</accession>
<feature type="transmembrane region" description="Helical" evidence="1">
    <location>
        <begin position="243"/>
        <end position="263"/>
    </location>
</feature>